<evidence type="ECO:0000313" key="8">
    <source>
        <dbReference type="Proteomes" id="UP000265325"/>
    </source>
</evidence>
<evidence type="ECO:0000256" key="5">
    <source>
        <dbReference type="ARBA" id="ARBA00023251"/>
    </source>
</evidence>
<dbReference type="PANTHER" id="PTHR42711">
    <property type="entry name" value="ABC TRANSPORTER ATP-BINDING PROTEIN"/>
    <property type="match status" value="1"/>
</dbReference>
<dbReference type="RefSeq" id="WP_046906217.1">
    <property type="nucleotide sequence ID" value="NZ_BAAAXG010000004.1"/>
</dbReference>
<evidence type="ECO:0000313" key="7">
    <source>
        <dbReference type="EMBL" id="KKZ75094.1"/>
    </source>
</evidence>
<dbReference type="GO" id="GO:0016887">
    <property type="term" value="F:ATP hydrolysis activity"/>
    <property type="evidence" value="ECO:0007669"/>
    <property type="project" value="InterPro"/>
</dbReference>
<sequence length="331" mass="35207">MIHTRGLTRSFRAKGETVEAVRGLDLDIEAGSVVAFLGPNGAGKTTSLRMLTTLLPPSSGTATVAGHDVATDPAGVRRRIGYLGQGNSAGTNFRVTDELVTQGRAYGLGRAESRARAERLLGALELEGLARRTVGTLSGGQRRRLDIAMALVHEPELLFLDEPTTGLDPHSRANIWEHVLRLHKDLGTTVVFTTHYLEEADLWARRVLVVDHGRVIADDSPENLKADLAGDLVTVGTADAADAGRAAELARALPGVREANAEDTEVRVRASDGDVLLPGLLRRLDAAGLRVRSARLARPTLDDVFLTLTGRTLRESADPAPADAADAHPGA</sequence>
<dbReference type="PANTHER" id="PTHR42711:SF19">
    <property type="entry name" value="DOXORUBICIN RESISTANCE ATP-BINDING PROTEIN DRRA"/>
    <property type="match status" value="1"/>
</dbReference>
<dbReference type="Gene3D" id="3.40.50.300">
    <property type="entry name" value="P-loop containing nucleotide triphosphate hydrolases"/>
    <property type="match status" value="1"/>
</dbReference>
<comment type="caution">
    <text evidence="7">The sequence shown here is derived from an EMBL/GenBank/DDBJ whole genome shotgun (WGS) entry which is preliminary data.</text>
</comment>
<dbReference type="InterPro" id="IPR027417">
    <property type="entry name" value="P-loop_NTPase"/>
</dbReference>
<organism evidence="7 8">
    <name type="scientific">Streptomyces showdoensis</name>
    <dbReference type="NCBI Taxonomy" id="68268"/>
    <lineage>
        <taxon>Bacteria</taxon>
        <taxon>Bacillati</taxon>
        <taxon>Actinomycetota</taxon>
        <taxon>Actinomycetes</taxon>
        <taxon>Kitasatosporales</taxon>
        <taxon>Streptomycetaceae</taxon>
        <taxon>Streptomyces</taxon>
    </lineage>
</organism>
<dbReference type="Pfam" id="PF13732">
    <property type="entry name" value="DrrA1-3_C"/>
    <property type="match status" value="1"/>
</dbReference>
<evidence type="ECO:0000256" key="4">
    <source>
        <dbReference type="ARBA" id="ARBA00022840"/>
    </source>
</evidence>
<evidence type="ECO:0000259" key="6">
    <source>
        <dbReference type="PROSITE" id="PS50893"/>
    </source>
</evidence>
<evidence type="ECO:0000256" key="1">
    <source>
        <dbReference type="ARBA" id="ARBA00004202"/>
    </source>
</evidence>
<dbReference type="InterPro" id="IPR050763">
    <property type="entry name" value="ABC_transporter_ATP-binding"/>
</dbReference>
<keyword evidence="2" id="KW-0813">Transport</keyword>
<dbReference type="InterPro" id="IPR025302">
    <property type="entry name" value="DrrA1/2-like_C"/>
</dbReference>
<dbReference type="PROSITE" id="PS50893">
    <property type="entry name" value="ABC_TRANSPORTER_2"/>
    <property type="match status" value="1"/>
</dbReference>
<dbReference type="OrthoDB" id="9804819at2"/>
<dbReference type="GO" id="GO:0005524">
    <property type="term" value="F:ATP binding"/>
    <property type="evidence" value="ECO:0007669"/>
    <property type="project" value="UniProtKB-KW"/>
</dbReference>
<keyword evidence="3" id="KW-0547">Nucleotide-binding</keyword>
<keyword evidence="4" id="KW-0067">ATP-binding</keyword>
<feature type="domain" description="ABC transporter" evidence="6">
    <location>
        <begin position="2"/>
        <end position="237"/>
    </location>
</feature>
<dbReference type="InterPro" id="IPR003593">
    <property type="entry name" value="AAA+_ATPase"/>
</dbReference>
<name>A0A2P2GUC0_STREW</name>
<dbReference type="PROSITE" id="PS00211">
    <property type="entry name" value="ABC_TRANSPORTER_1"/>
    <property type="match status" value="1"/>
</dbReference>
<dbReference type="Pfam" id="PF00005">
    <property type="entry name" value="ABC_tran"/>
    <property type="match status" value="1"/>
</dbReference>
<accession>A0A2P2GUC0</accession>
<dbReference type="SUPFAM" id="SSF52540">
    <property type="entry name" value="P-loop containing nucleoside triphosphate hydrolases"/>
    <property type="match status" value="1"/>
</dbReference>
<evidence type="ECO:0000256" key="2">
    <source>
        <dbReference type="ARBA" id="ARBA00022448"/>
    </source>
</evidence>
<keyword evidence="5" id="KW-0046">Antibiotic resistance</keyword>
<dbReference type="GO" id="GO:0046677">
    <property type="term" value="P:response to antibiotic"/>
    <property type="evidence" value="ECO:0007669"/>
    <property type="project" value="UniProtKB-KW"/>
</dbReference>
<dbReference type="InterPro" id="IPR017871">
    <property type="entry name" value="ABC_transporter-like_CS"/>
</dbReference>
<proteinExistence type="predicted"/>
<gene>
    <name evidence="7" type="ORF">VO63_04645</name>
</gene>
<evidence type="ECO:0000256" key="3">
    <source>
        <dbReference type="ARBA" id="ARBA00022741"/>
    </source>
</evidence>
<dbReference type="InterPro" id="IPR003439">
    <property type="entry name" value="ABC_transporter-like_ATP-bd"/>
</dbReference>
<keyword evidence="8" id="KW-1185">Reference proteome</keyword>
<dbReference type="EMBL" id="LAQS01000005">
    <property type="protein sequence ID" value="KKZ75094.1"/>
    <property type="molecule type" value="Genomic_DNA"/>
</dbReference>
<dbReference type="GO" id="GO:0005886">
    <property type="term" value="C:plasma membrane"/>
    <property type="evidence" value="ECO:0007669"/>
    <property type="project" value="UniProtKB-SubCell"/>
</dbReference>
<protein>
    <submittedName>
        <fullName evidence="7">ABC transporter</fullName>
    </submittedName>
</protein>
<dbReference type="Proteomes" id="UP000265325">
    <property type="component" value="Unassembled WGS sequence"/>
</dbReference>
<dbReference type="SMART" id="SM00382">
    <property type="entry name" value="AAA"/>
    <property type="match status" value="1"/>
</dbReference>
<comment type="subcellular location">
    <subcellularLocation>
        <location evidence="1">Cell membrane</location>
        <topology evidence="1">Peripheral membrane protein</topology>
    </subcellularLocation>
</comment>
<dbReference type="AlphaFoldDB" id="A0A2P2GUC0"/>
<reference evidence="7 8" key="1">
    <citation type="submission" date="2015-05" db="EMBL/GenBank/DDBJ databases">
        <title>Draft Genome assembly of Streptomyces showdoensis.</title>
        <authorList>
            <person name="Thapa K.K."/>
            <person name="Metsa-Ketela M."/>
        </authorList>
    </citation>
    <scope>NUCLEOTIDE SEQUENCE [LARGE SCALE GENOMIC DNA]</scope>
    <source>
        <strain evidence="7 8">ATCC 15227</strain>
    </source>
</reference>